<reference evidence="3" key="1">
    <citation type="submission" date="2019-10" db="EMBL/GenBank/DDBJ databases">
        <title>Lacipirellula parvula gen. nov., sp. nov., representing a lineage of planctomycetes widespread in freshwater anoxic habitats, and description of the family Lacipirellulaceae.</title>
        <authorList>
            <person name="Dedysh S.N."/>
            <person name="Kulichevskaya I.S."/>
            <person name="Beletsky A.V."/>
            <person name="Rakitin A.L."/>
            <person name="Mardanov A.V."/>
            <person name="Ivanova A.A."/>
            <person name="Saltykova V.X."/>
            <person name="Rijpstra W.I.C."/>
            <person name="Sinninghe Damste J.S."/>
            <person name="Ravin N.V."/>
        </authorList>
    </citation>
    <scope>NUCLEOTIDE SEQUENCE [LARGE SCALE GENOMIC DNA]</scope>
    <source>
        <strain evidence="3">PX69</strain>
    </source>
</reference>
<protein>
    <submittedName>
        <fullName evidence="2">Uncharacterized protein</fullName>
    </submittedName>
</protein>
<proteinExistence type="predicted"/>
<dbReference type="Proteomes" id="UP000326837">
    <property type="component" value="Chromosome"/>
</dbReference>
<evidence type="ECO:0000313" key="3">
    <source>
        <dbReference type="Proteomes" id="UP000326837"/>
    </source>
</evidence>
<organism evidence="2 3">
    <name type="scientific">Lacipirellula parvula</name>
    <dbReference type="NCBI Taxonomy" id="2650471"/>
    <lineage>
        <taxon>Bacteria</taxon>
        <taxon>Pseudomonadati</taxon>
        <taxon>Planctomycetota</taxon>
        <taxon>Planctomycetia</taxon>
        <taxon>Pirellulales</taxon>
        <taxon>Lacipirellulaceae</taxon>
        <taxon>Lacipirellula</taxon>
    </lineage>
</organism>
<dbReference type="KEGG" id="lpav:PLANPX_5026"/>
<dbReference type="AlphaFoldDB" id="A0A5K7XEV7"/>
<evidence type="ECO:0000313" key="2">
    <source>
        <dbReference type="EMBL" id="BBO35414.1"/>
    </source>
</evidence>
<feature type="region of interest" description="Disordered" evidence="1">
    <location>
        <begin position="1"/>
        <end position="45"/>
    </location>
</feature>
<sequence length="45" mass="5006">MPASGEVGFQREFPALSEPRRPAPGASIFNFSPRSRAQPPQLYME</sequence>
<keyword evidence="3" id="KW-1185">Reference proteome</keyword>
<evidence type="ECO:0000256" key="1">
    <source>
        <dbReference type="SAM" id="MobiDB-lite"/>
    </source>
</evidence>
<gene>
    <name evidence="2" type="ORF">PLANPX_5026</name>
</gene>
<dbReference type="EMBL" id="AP021861">
    <property type="protein sequence ID" value="BBO35414.1"/>
    <property type="molecule type" value="Genomic_DNA"/>
</dbReference>
<name>A0A5K7XEV7_9BACT</name>
<accession>A0A5K7XEV7</accession>